<keyword evidence="3" id="KW-1185">Reference proteome</keyword>
<protein>
    <submittedName>
        <fullName evidence="2">Alpha/beta hydrolase</fullName>
    </submittedName>
</protein>
<dbReference type="PANTHER" id="PTHR43798:SF33">
    <property type="entry name" value="HYDROLASE, PUTATIVE (AFU_ORTHOLOGUE AFUA_2G14860)-RELATED"/>
    <property type="match status" value="1"/>
</dbReference>
<reference evidence="2 3" key="1">
    <citation type="submission" date="2017-12" db="EMBL/GenBank/DDBJ databases">
        <authorList>
            <person name="Hurst M.R.H."/>
        </authorList>
    </citation>
    <scope>NUCLEOTIDE SEQUENCE [LARGE SCALE GENOMIC DNA]</scope>
    <source>
        <strain evidence="2 3">TH11417</strain>
    </source>
</reference>
<dbReference type="PRINTS" id="PR00111">
    <property type="entry name" value="ABHYDROLASE"/>
</dbReference>
<organism evidence="2 3">
    <name type="scientific">Streptococcus pluranimalium</name>
    <dbReference type="NCBI Taxonomy" id="82348"/>
    <lineage>
        <taxon>Bacteria</taxon>
        <taxon>Bacillati</taxon>
        <taxon>Bacillota</taxon>
        <taxon>Bacilli</taxon>
        <taxon>Lactobacillales</taxon>
        <taxon>Streptococcaceae</taxon>
        <taxon>Streptococcus</taxon>
    </lineage>
</organism>
<dbReference type="GeneID" id="98393813"/>
<dbReference type="OrthoDB" id="9805423at2"/>
<accession>A0A2L0D5E5</accession>
<reference evidence="2 3" key="2">
    <citation type="submission" date="2018-02" db="EMBL/GenBank/DDBJ databases">
        <title>Whole genome sequencing analysis of Streptococcus pluranimalium isolated from cattle infected mastitis in China.</title>
        <authorList>
            <person name="Zhang J.-R."/>
            <person name="Hu G.-Z."/>
        </authorList>
    </citation>
    <scope>NUCLEOTIDE SEQUENCE [LARGE SCALE GENOMIC DNA]</scope>
    <source>
        <strain evidence="2 3">TH11417</strain>
    </source>
</reference>
<evidence type="ECO:0000259" key="1">
    <source>
        <dbReference type="Pfam" id="PF00561"/>
    </source>
</evidence>
<evidence type="ECO:0000313" key="3">
    <source>
        <dbReference type="Proteomes" id="UP000238956"/>
    </source>
</evidence>
<dbReference type="KEGG" id="splr:C0J00_07820"/>
<feature type="domain" description="AB hydrolase-1" evidence="1">
    <location>
        <begin position="24"/>
        <end position="153"/>
    </location>
</feature>
<dbReference type="InterPro" id="IPR029058">
    <property type="entry name" value="AB_hydrolase_fold"/>
</dbReference>
<dbReference type="RefSeq" id="WP_104968348.1">
    <property type="nucleotide sequence ID" value="NZ_CP025536.1"/>
</dbReference>
<dbReference type="InterPro" id="IPR050266">
    <property type="entry name" value="AB_hydrolase_sf"/>
</dbReference>
<dbReference type="SUPFAM" id="SSF53474">
    <property type="entry name" value="alpha/beta-Hydrolases"/>
    <property type="match status" value="1"/>
</dbReference>
<dbReference type="InterPro" id="IPR000073">
    <property type="entry name" value="AB_hydrolase_1"/>
</dbReference>
<proteinExistence type="predicted"/>
<dbReference type="GO" id="GO:0016020">
    <property type="term" value="C:membrane"/>
    <property type="evidence" value="ECO:0007669"/>
    <property type="project" value="TreeGrafter"/>
</dbReference>
<dbReference type="PANTHER" id="PTHR43798">
    <property type="entry name" value="MONOACYLGLYCEROL LIPASE"/>
    <property type="match status" value="1"/>
</dbReference>
<sequence length="252" mass="28485">MREYTIRGTNHKIRYNDFPGALTPIIFIHGLGCAGSFDYVEVISHMQSKHRIILIDLLGAGYSDKPLSFDYTIDSHVKYLKEFVDDLNLEEIIVFGHSLGGAVAIELCHLLKNRIKALILSESNLDPSSHNSASFEIANLSENNFDKIFERKLTDYETLGNTMWVATLKNWLPKAALEISKNAVQGGKISWRQLLYQFEFPKYFIFGEESLPDADLKKLKEHDVTIEIVSHAGHSMAWENPAGLAQAIKKCL</sequence>
<gene>
    <name evidence="2" type="ORF">C0J00_07820</name>
</gene>
<dbReference type="GO" id="GO:0016787">
    <property type="term" value="F:hydrolase activity"/>
    <property type="evidence" value="ECO:0007669"/>
    <property type="project" value="UniProtKB-KW"/>
</dbReference>
<dbReference type="Pfam" id="PF00561">
    <property type="entry name" value="Abhydrolase_1"/>
    <property type="match status" value="1"/>
</dbReference>
<dbReference type="EMBL" id="CP025536">
    <property type="protein sequence ID" value="AUW97027.1"/>
    <property type="molecule type" value="Genomic_DNA"/>
</dbReference>
<dbReference type="AlphaFoldDB" id="A0A2L0D5E5"/>
<dbReference type="Proteomes" id="UP000238956">
    <property type="component" value="Chromosome"/>
</dbReference>
<dbReference type="Gene3D" id="3.40.50.1820">
    <property type="entry name" value="alpha/beta hydrolase"/>
    <property type="match status" value="1"/>
</dbReference>
<name>A0A2L0D5E5_9STRE</name>
<evidence type="ECO:0000313" key="2">
    <source>
        <dbReference type="EMBL" id="AUW97027.1"/>
    </source>
</evidence>
<keyword evidence="2" id="KW-0378">Hydrolase</keyword>